<evidence type="ECO:0008006" key="5">
    <source>
        <dbReference type="Google" id="ProtNLM"/>
    </source>
</evidence>
<reference evidence="3 4" key="1">
    <citation type="journal article" date="2024" name="IMA Fungus">
        <title>IMA Genome - F19 : A genome assembly and annotation guide to empower mycologists, including annotated draft genome sequences of Ceratocystis pirilliformis, Diaporthe australafricana, Fusarium ophioides, Paecilomyces lecythidis, and Sporothrix stenoceras.</title>
        <authorList>
            <person name="Aylward J."/>
            <person name="Wilson A.M."/>
            <person name="Visagie C.M."/>
            <person name="Spraker J."/>
            <person name="Barnes I."/>
            <person name="Buitendag C."/>
            <person name="Ceriani C."/>
            <person name="Del Mar Angel L."/>
            <person name="du Plessis D."/>
            <person name="Fuchs T."/>
            <person name="Gasser K."/>
            <person name="Kramer D."/>
            <person name="Li W."/>
            <person name="Munsamy K."/>
            <person name="Piso A."/>
            <person name="Price J.L."/>
            <person name="Sonnekus B."/>
            <person name="Thomas C."/>
            <person name="van der Nest A."/>
            <person name="van Dijk A."/>
            <person name="van Heerden A."/>
            <person name="van Vuuren N."/>
            <person name="Yilmaz N."/>
            <person name="Duong T.A."/>
            <person name="van der Merwe N.A."/>
            <person name="Wingfield M.J."/>
            <person name="Wingfield B.D."/>
        </authorList>
    </citation>
    <scope>NUCLEOTIDE SEQUENCE [LARGE SCALE GENOMIC DNA]</scope>
    <source>
        <strain evidence="3 4">CMW 5346</strain>
    </source>
</reference>
<protein>
    <recommendedName>
        <fullName evidence="5">C6 zinc finger domain containing protein</fullName>
    </recommendedName>
</protein>
<dbReference type="InterPro" id="IPR053157">
    <property type="entry name" value="Sterol_Uptake_Regulator"/>
</dbReference>
<evidence type="ECO:0000313" key="4">
    <source>
        <dbReference type="Proteomes" id="UP001583186"/>
    </source>
</evidence>
<evidence type="ECO:0000256" key="1">
    <source>
        <dbReference type="ARBA" id="ARBA00023242"/>
    </source>
</evidence>
<keyword evidence="4" id="KW-1185">Reference proteome</keyword>
<dbReference type="Proteomes" id="UP001583186">
    <property type="component" value="Unassembled WGS sequence"/>
</dbReference>
<accession>A0ABR3ZIB5</accession>
<dbReference type="InterPro" id="IPR021858">
    <property type="entry name" value="Fun_TF"/>
</dbReference>
<keyword evidence="1" id="KW-0539">Nucleus</keyword>
<gene>
    <name evidence="3" type="ORF">Sste5346_002965</name>
</gene>
<evidence type="ECO:0000313" key="3">
    <source>
        <dbReference type="EMBL" id="KAL1899563.1"/>
    </source>
</evidence>
<comment type="caution">
    <text evidence="3">The sequence shown here is derived from an EMBL/GenBank/DDBJ whole genome shotgun (WGS) entry which is preliminary data.</text>
</comment>
<feature type="region of interest" description="Disordered" evidence="2">
    <location>
        <begin position="57"/>
        <end position="110"/>
    </location>
</feature>
<sequence>MPRLGYSKSRTGCLKCRQRRVKSSRSQSAAGRRSGSAAAQSVVSPVVAAAVAIRPDSETAVSGSEAARSGSDAGAGQSPLSGTGHLIAGPPSSSASTNIPPDGVTPPDRHHLWATDMELMHHYSTDAFRTMPRAEEVGQTWLIDAVQASFQDDYILHLILAFSAFHLAHLRPHRRPYYSYIAVHHQDLGISRMRASLAQLDAENCHSLFMAGSLLAVSTFASLAIHAGDKSYERPLLDEIVEVFILIKGMGVVLDVWEKTIQHGRFRELFRLTKPSTPPPVFWDHMRSQLEQLRKPLADRMLDQPTVLDCVDREIGNLYELTSSCVMTSADPELRLVMVWPIQISDAYLTLLKEKVPAALVVLGYYCVVVDRSALRNWFTRSWAREALYAINSILPPHYTELLRWPLDQVSVATPS</sequence>
<proteinExistence type="predicted"/>
<dbReference type="PANTHER" id="PTHR47784">
    <property type="entry name" value="STEROL UPTAKE CONTROL PROTEIN 2"/>
    <property type="match status" value="1"/>
</dbReference>
<dbReference type="PANTHER" id="PTHR47784:SF5">
    <property type="entry name" value="STEROL UPTAKE CONTROL PROTEIN 2"/>
    <property type="match status" value="1"/>
</dbReference>
<organism evidence="3 4">
    <name type="scientific">Sporothrix stenoceras</name>
    <dbReference type="NCBI Taxonomy" id="5173"/>
    <lineage>
        <taxon>Eukaryota</taxon>
        <taxon>Fungi</taxon>
        <taxon>Dikarya</taxon>
        <taxon>Ascomycota</taxon>
        <taxon>Pezizomycotina</taxon>
        <taxon>Sordariomycetes</taxon>
        <taxon>Sordariomycetidae</taxon>
        <taxon>Ophiostomatales</taxon>
        <taxon>Ophiostomataceae</taxon>
        <taxon>Sporothrix</taxon>
    </lineage>
</organism>
<evidence type="ECO:0000256" key="2">
    <source>
        <dbReference type="SAM" id="MobiDB-lite"/>
    </source>
</evidence>
<feature type="compositionally biased region" description="Low complexity" evidence="2">
    <location>
        <begin position="24"/>
        <end position="41"/>
    </location>
</feature>
<dbReference type="EMBL" id="JAWCUI010000012">
    <property type="protein sequence ID" value="KAL1899563.1"/>
    <property type="molecule type" value="Genomic_DNA"/>
</dbReference>
<dbReference type="Pfam" id="PF11951">
    <property type="entry name" value="Fungal_trans_2"/>
    <property type="match status" value="1"/>
</dbReference>
<name>A0ABR3ZIB5_9PEZI</name>
<feature type="region of interest" description="Disordered" evidence="2">
    <location>
        <begin position="1"/>
        <end position="41"/>
    </location>
</feature>